<dbReference type="Proteomes" id="UP000320475">
    <property type="component" value="Unassembled WGS sequence"/>
</dbReference>
<feature type="chain" id="PRO_5021461344" evidence="2">
    <location>
        <begin position="19"/>
        <end position="96"/>
    </location>
</feature>
<proteinExistence type="predicted"/>
<evidence type="ECO:0000313" key="4">
    <source>
        <dbReference type="Proteomes" id="UP000320475"/>
    </source>
</evidence>
<dbReference type="AlphaFoldDB" id="A0A507C1K2"/>
<evidence type="ECO:0000256" key="1">
    <source>
        <dbReference type="SAM" id="MobiDB-lite"/>
    </source>
</evidence>
<keyword evidence="2" id="KW-0732">Signal</keyword>
<comment type="caution">
    <text evidence="3">The sequence shown here is derived from an EMBL/GenBank/DDBJ whole genome shotgun (WGS) entry which is preliminary data.</text>
</comment>
<dbReference type="VEuPathDB" id="FungiDB:SeMB42_g04914"/>
<organism evidence="3 4">
    <name type="scientific">Synchytrium endobioticum</name>
    <dbReference type="NCBI Taxonomy" id="286115"/>
    <lineage>
        <taxon>Eukaryota</taxon>
        <taxon>Fungi</taxon>
        <taxon>Fungi incertae sedis</taxon>
        <taxon>Chytridiomycota</taxon>
        <taxon>Chytridiomycota incertae sedis</taxon>
        <taxon>Chytridiomycetes</taxon>
        <taxon>Synchytriales</taxon>
        <taxon>Synchytriaceae</taxon>
        <taxon>Synchytrium</taxon>
    </lineage>
</organism>
<sequence>MAPSLLFFIAPSFSGVWTVVMTSYLSTGRPAIQELENAATSGASTVPDPESVYTAVGANDDSEEAAKKKVLYTKKTIYNPQKGGYGGGMGGYGGRF</sequence>
<evidence type="ECO:0000256" key="2">
    <source>
        <dbReference type="SAM" id="SignalP"/>
    </source>
</evidence>
<gene>
    <name evidence="3" type="ORF">SeLEV6574_g08506</name>
</gene>
<feature type="signal peptide" evidence="2">
    <location>
        <begin position="1"/>
        <end position="18"/>
    </location>
</feature>
<feature type="region of interest" description="Disordered" evidence="1">
    <location>
        <begin position="39"/>
        <end position="58"/>
    </location>
</feature>
<evidence type="ECO:0000313" key="3">
    <source>
        <dbReference type="EMBL" id="TPX31826.1"/>
    </source>
</evidence>
<accession>A0A507C1K2</accession>
<dbReference type="EMBL" id="QEAM01001017">
    <property type="protein sequence ID" value="TPX31826.1"/>
    <property type="molecule type" value="Genomic_DNA"/>
</dbReference>
<name>A0A507C1K2_9FUNG</name>
<reference evidence="3 4" key="1">
    <citation type="journal article" date="2019" name="Sci. Rep.">
        <title>Comparative genomics of chytrid fungi reveal insights into the obligate biotrophic and pathogenic lifestyle of Synchytrium endobioticum.</title>
        <authorList>
            <person name="van de Vossenberg B.T.L.H."/>
            <person name="Warris S."/>
            <person name="Nguyen H.D.T."/>
            <person name="van Gent-Pelzer M.P.E."/>
            <person name="Joly D.L."/>
            <person name="van de Geest H.C."/>
            <person name="Bonants P.J.M."/>
            <person name="Smith D.S."/>
            <person name="Levesque C.A."/>
            <person name="van der Lee T.A.J."/>
        </authorList>
    </citation>
    <scope>NUCLEOTIDE SEQUENCE [LARGE SCALE GENOMIC DNA]</scope>
    <source>
        <strain evidence="3 4">LEV6574</strain>
    </source>
</reference>
<protein>
    <submittedName>
        <fullName evidence="3">Uncharacterized protein</fullName>
    </submittedName>
</protein>